<proteinExistence type="predicted"/>
<organism evidence="2">
    <name type="scientific">Neosartorya fischeri (strain ATCC 1020 / DSM 3700 / CBS 544.65 / FGSC A1164 / JCM 1740 / NRRL 181 / WB 181)</name>
    <name type="common">Aspergillus fischerianus</name>
    <dbReference type="NCBI Taxonomy" id="331117"/>
    <lineage>
        <taxon>Eukaryota</taxon>
        <taxon>Fungi</taxon>
        <taxon>Dikarya</taxon>
        <taxon>Ascomycota</taxon>
        <taxon>Pezizomycotina</taxon>
        <taxon>Eurotiomycetes</taxon>
        <taxon>Eurotiomycetidae</taxon>
        <taxon>Eurotiales</taxon>
        <taxon>Aspergillaceae</taxon>
        <taxon>Aspergillus</taxon>
        <taxon>Aspergillus subgen. Fumigati</taxon>
    </lineage>
</organism>
<dbReference type="Proteomes" id="UP000006702">
    <property type="component" value="Mitochondrion"/>
</dbReference>
<keyword evidence="1" id="KW-0496">Mitochondrion</keyword>
<keyword evidence="2" id="KW-1185">Reference proteome</keyword>
<evidence type="ECO:0000313" key="2">
    <source>
        <dbReference type="Proteomes" id="UP000006702"/>
    </source>
</evidence>
<geneLocation type="mitochondrion" evidence="1"/>
<gene>
    <name evidence="1" type="ORF">NFIA_m0030</name>
</gene>
<protein>
    <submittedName>
        <fullName evidence="1">RNA polymerase</fullName>
    </submittedName>
</protein>
<dbReference type="AlphaFoldDB" id="H9CNN9"/>
<dbReference type="Gene3D" id="3.30.70.370">
    <property type="match status" value="1"/>
</dbReference>
<name>H9CNN9_NEOFI</name>
<sequence>MLYEKFSSSFKETNPQFFSVHDCFGTTTKVFVLKTMLASVYTDIYSSDLYLYKFDKNILDLIENNSNYRLDREKRTLEMDNHTYHIHDIVWVMNKKHASPITIKKINS</sequence>
<dbReference type="EMBL" id="JQ354995">
    <property type="protein sequence ID" value="AFD95933.1"/>
    <property type="molecule type" value="Genomic_DNA"/>
</dbReference>
<reference evidence="1 2" key="1">
    <citation type="journal article" date="2012" name="BMC Genomics">
        <title>Sequencing of mitochondrial genomes of nine Aspergillus and Penicillium species identifies mobile introns and accessory genes as main sources of genome size variability.</title>
        <authorList>
            <person name="Joardar V."/>
            <person name="Abrams N.F."/>
            <person name="Hostetler J."/>
            <person name="Paukstelis P.J."/>
            <person name="Pakala S."/>
            <person name="Pakala S.B."/>
            <person name="Zafar N."/>
            <person name="Abolude O.O."/>
            <person name="Payne G."/>
            <person name="Andrianopoulos A."/>
            <person name="Denning D.W."/>
            <person name="Nierman W.C."/>
        </authorList>
    </citation>
    <scope>NUCLEOTIDE SEQUENCE [LARGE SCALE GENOMIC DNA]</scope>
    <source>
        <strain evidence="2">ATCC 1020 / DSM 3700 / CBS 544.65 / FGSC A1164 / JCM 1740 / NRRL 181 / WB 181</strain>
    </source>
</reference>
<evidence type="ECO:0000313" key="1">
    <source>
        <dbReference type="EMBL" id="AFD95933.1"/>
    </source>
</evidence>
<accession>H9CNN9</accession>